<keyword evidence="3" id="KW-1185">Reference proteome</keyword>
<evidence type="ECO:0000313" key="2">
    <source>
        <dbReference type="EMBL" id="RUS58331.1"/>
    </source>
</evidence>
<reference evidence="2 3" key="1">
    <citation type="submission" date="2014-11" db="EMBL/GenBank/DDBJ databases">
        <title>Genome sequence and analysis of novel Kurthia sp.</title>
        <authorList>
            <person name="Lawson J.N."/>
            <person name="Gonzalez J.E."/>
            <person name="Rinauldi L."/>
            <person name="Xuan Z."/>
            <person name="Firman A."/>
            <person name="Shaddox L."/>
            <person name="Trudeau A."/>
            <person name="Shah S."/>
            <person name="Reiman D."/>
        </authorList>
    </citation>
    <scope>NUCLEOTIDE SEQUENCE [LARGE SCALE GENOMIC DNA]</scope>
    <source>
        <strain evidence="2 3">3B1D</strain>
    </source>
</reference>
<evidence type="ECO:0000313" key="3">
    <source>
        <dbReference type="Proteomes" id="UP000288623"/>
    </source>
</evidence>
<dbReference type="PROSITE" id="PS51257">
    <property type="entry name" value="PROKAR_LIPOPROTEIN"/>
    <property type="match status" value="1"/>
</dbReference>
<keyword evidence="1" id="KW-0732">Signal</keyword>
<dbReference type="AlphaFoldDB" id="A0A433RYH8"/>
<gene>
    <name evidence="2" type="ORF">QI30_01055</name>
</gene>
<protein>
    <recommendedName>
        <fullName evidence="4">DUF4352 domain-containing protein</fullName>
    </recommendedName>
</protein>
<dbReference type="EMBL" id="JTFC01000005">
    <property type="protein sequence ID" value="RUS58331.1"/>
    <property type="molecule type" value="Genomic_DNA"/>
</dbReference>
<feature type="chain" id="PRO_5039618264" description="DUF4352 domain-containing protein" evidence="1">
    <location>
        <begin position="20"/>
        <end position="153"/>
    </location>
</feature>
<dbReference type="RefSeq" id="WP_126989096.1">
    <property type="nucleotide sequence ID" value="NZ_JTFC01000005.1"/>
</dbReference>
<accession>A0A433RYH8</accession>
<dbReference type="Proteomes" id="UP000288623">
    <property type="component" value="Unassembled WGS sequence"/>
</dbReference>
<evidence type="ECO:0008006" key="4">
    <source>
        <dbReference type="Google" id="ProtNLM"/>
    </source>
</evidence>
<feature type="signal peptide" evidence="1">
    <location>
        <begin position="1"/>
        <end position="19"/>
    </location>
</feature>
<organism evidence="2 3">
    <name type="scientific">Candidatus Kurthia intestinigallinarum</name>
    <dbReference type="NCBI Taxonomy" id="1562256"/>
    <lineage>
        <taxon>Bacteria</taxon>
        <taxon>Bacillati</taxon>
        <taxon>Bacillota</taxon>
        <taxon>Bacilli</taxon>
        <taxon>Bacillales</taxon>
        <taxon>Caryophanaceae</taxon>
        <taxon>Kurthia</taxon>
    </lineage>
</organism>
<dbReference type="OrthoDB" id="9944373at2"/>
<sequence length="153" mass="17062">MRKLTQTMMLLLVASLFLAACNKAEKVEETNDANEAKAQIKVGEIDEKYDAVKVDGFKIQLLSTEVKDDTLTLHLKVKNTTDKKKLFDAFVLNVQTSEAKNLTSAVENNMGETIKAGKEVEGTVSFTAAGKGPFTVEYDDLENDKKELWKIER</sequence>
<evidence type="ECO:0000256" key="1">
    <source>
        <dbReference type="SAM" id="SignalP"/>
    </source>
</evidence>
<comment type="caution">
    <text evidence="2">The sequence shown here is derived from an EMBL/GenBank/DDBJ whole genome shotgun (WGS) entry which is preliminary data.</text>
</comment>
<proteinExistence type="predicted"/>
<name>A0A433RYH8_9BACL</name>